<dbReference type="InterPro" id="IPR002912">
    <property type="entry name" value="ACT_dom"/>
</dbReference>
<evidence type="ECO:0000259" key="1">
    <source>
        <dbReference type="PROSITE" id="PS51671"/>
    </source>
</evidence>
<dbReference type="Proteomes" id="UP000698963">
    <property type="component" value="Unassembled WGS sequence"/>
</dbReference>
<dbReference type="InterPro" id="IPR045865">
    <property type="entry name" value="ACT-like_dom_sf"/>
</dbReference>
<dbReference type="EMBL" id="DYZA01000094">
    <property type="protein sequence ID" value="HJD96978.1"/>
    <property type="molecule type" value="Genomic_DNA"/>
</dbReference>
<dbReference type="InterPro" id="IPR050990">
    <property type="entry name" value="UPF0237/GcvR_regulator"/>
</dbReference>
<reference evidence="2" key="2">
    <citation type="submission" date="2021-09" db="EMBL/GenBank/DDBJ databases">
        <authorList>
            <person name="Gilroy R."/>
        </authorList>
    </citation>
    <scope>NUCLEOTIDE SEQUENCE</scope>
    <source>
        <strain evidence="2">ChiGjej2B2-19336</strain>
    </source>
</reference>
<accession>A0A921DRI4</accession>
<evidence type="ECO:0000313" key="2">
    <source>
        <dbReference type="EMBL" id="HJD96978.1"/>
    </source>
</evidence>
<feature type="domain" description="ACT" evidence="1">
    <location>
        <begin position="41"/>
        <end position="118"/>
    </location>
</feature>
<dbReference type="Gene3D" id="3.30.70.260">
    <property type="match status" value="2"/>
</dbReference>
<dbReference type="PROSITE" id="PS51671">
    <property type="entry name" value="ACT"/>
    <property type="match status" value="2"/>
</dbReference>
<dbReference type="RefSeq" id="WP_304121670.1">
    <property type="nucleotide sequence ID" value="NZ_DYZA01000094.1"/>
</dbReference>
<proteinExistence type="predicted"/>
<gene>
    <name evidence="2" type="ORF">K8W16_04970</name>
</gene>
<organism evidence="2 3">
    <name type="scientific">Mailhella massiliensis</name>
    <dbReference type="NCBI Taxonomy" id="1903261"/>
    <lineage>
        <taxon>Bacteria</taxon>
        <taxon>Pseudomonadati</taxon>
        <taxon>Thermodesulfobacteriota</taxon>
        <taxon>Desulfovibrionia</taxon>
        <taxon>Desulfovibrionales</taxon>
        <taxon>Desulfovibrionaceae</taxon>
        <taxon>Mailhella</taxon>
    </lineage>
</organism>
<dbReference type="Pfam" id="PF13740">
    <property type="entry name" value="ACT_6"/>
    <property type="match status" value="2"/>
</dbReference>
<comment type="caution">
    <text evidence="2">The sequence shown here is derived from an EMBL/GenBank/DDBJ whole genome shotgun (WGS) entry which is preliminary data.</text>
</comment>
<name>A0A921DRI4_9BACT</name>
<dbReference type="PANTHER" id="PTHR34875:SF6">
    <property type="entry name" value="UPF0237 PROTEIN MJ1558"/>
    <property type="match status" value="1"/>
</dbReference>
<feature type="domain" description="ACT" evidence="1">
    <location>
        <begin position="133"/>
        <end position="209"/>
    </location>
</feature>
<protein>
    <submittedName>
        <fullName evidence="2">Amino acid-binding protein</fullName>
    </submittedName>
</protein>
<dbReference type="AlphaFoldDB" id="A0A921DRI4"/>
<dbReference type="SUPFAM" id="SSF55021">
    <property type="entry name" value="ACT-like"/>
    <property type="match status" value="2"/>
</dbReference>
<reference evidence="2" key="1">
    <citation type="journal article" date="2021" name="PeerJ">
        <title>Extensive microbial diversity within the chicken gut microbiome revealed by metagenomics and culture.</title>
        <authorList>
            <person name="Gilroy R."/>
            <person name="Ravi A."/>
            <person name="Getino M."/>
            <person name="Pursley I."/>
            <person name="Horton D.L."/>
            <person name="Alikhan N.F."/>
            <person name="Baker D."/>
            <person name="Gharbi K."/>
            <person name="Hall N."/>
            <person name="Watson M."/>
            <person name="Adriaenssens E.M."/>
            <person name="Foster-Nyarko E."/>
            <person name="Jarju S."/>
            <person name="Secka A."/>
            <person name="Antonio M."/>
            <person name="Oren A."/>
            <person name="Chaudhuri R.R."/>
            <person name="La Ragione R."/>
            <person name="Hildebrand F."/>
            <person name="Pallen M.J."/>
        </authorList>
    </citation>
    <scope>NUCLEOTIDE SEQUENCE</scope>
    <source>
        <strain evidence="2">ChiGjej2B2-19336</strain>
    </source>
</reference>
<evidence type="ECO:0000313" key="3">
    <source>
        <dbReference type="Proteomes" id="UP000698963"/>
    </source>
</evidence>
<dbReference type="PANTHER" id="PTHR34875">
    <property type="entry name" value="UPF0237 PROTEIN MJ1558"/>
    <property type="match status" value="1"/>
</dbReference>
<sequence>MTPLALPVYPFRISHDYALFAASGAGRHNPLSLEATVNHIVISVIGRDCPGVVYAISSALSKEKCNIEELSQTILKGQFASIFIVSAPEGVNEEDIQRVVSLNLESRNMDLTVSARTFETDTFSSSEETEPFVVTVNGSDQPEIIAMISGIFAEQKVNIENLKAISVSEDSDECVLVFEVALPLSINRNAFRQMLQAKARNAGLSISIQHQDIFEAIHRVPIV</sequence>